<evidence type="ECO:0000313" key="2">
    <source>
        <dbReference type="Proteomes" id="UP000016487"/>
    </source>
</evidence>
<dbReference type="AlphaFoldDB" id="A0AAD4FSC9"/>
<accession>A0AAD4FSC9</accession>
<comment type="caution">
    <text evidence="1">The sequence shown here is derived from an EMBL/GenBank/DDBJ whole genome shotgun (WGS) entry which is preliminary data.</text>
</comment>
<dbReference type="Proteomes" id="UP000016487">
    <property type="component" value="Unassembled WGS sequence"/>
</dbReference>
<name>A0AAD4FSC9_9GAMM</name>
<dbReference type="EMBL" id="AHBZ03000015">
    <property type="protein sequence ID" value="KAF7772106.1"/>
    <property type="molecule type" value="Genomic_DNA"/>
</dbReference>
<organism evidence="1 2">
    <name type="scientific">Pseudoalteromonas citrea</name>
    <dbReference type="NCBI Taxonomy" id="43655"/>
    <lineage>
        <taxon>Bacteria</taxon>
        <taxon>Pseudomonadati</taxon>
        <taxon>Pseudomonadota</taxon>
        <taxon>Gammaproteobacteria</taxon>
        <taxon>Alteromonadales</taxon>
        <taxon>Pseudoalteromonadaceae</taxon>
        <taxon>Pseudoalteromonas</taxon>
    </lineage>
</organism>
<proteinExistence type="predicted"/>
<gene>
    <name evidence="1" type="ORF">PCIT_a2107</name>
</gene>
<reference evidence="1" key="1">
    <citation type="journal article" date="2012" name="J. Bacteriol.">
        <title>Genome sequences of type strains of seven species of the marine bacterium Pseudoalteromonas.</title>
        <authorList>
            <person name="Xie B.B."/>
            <person name="Shu Y.L."/>
            <person name="Qin Q.L."/>
            <person name="Rong J.C."/>
            <person name="Zhang X.Y."/>
            <person name="Chen X.L."/>
            <person name="Shi M."/>
            <person name="He H.L."/>
            <person name="Zhou B.C."/>
            <person name="Zhang Y.Z."/>
        </authorList>
    </citation>
    <scope>NUCLEOTIDE SEQUENCE</scope>
    <source>
        <strain evidence="1">DSM 8771</strain>
    </source>
</reference>
<evidence type="ECO:0000313" key="1">
    <source>
        <dbReference type="EMBL" id="KAF7772106.1"/>
    </source>
</evidence>
<reference evidence="1" key="2">
    <citation type="submission" date="2015-03" db="EMBL/GenBank/DDBJ databases">
        <title>Genome sequence of Pseudoalteromonas citrea.</title>
        <authorList>
            <person name="Xie B.-B."/>
            <person name="Rong J.-C."/>
            <person name="Qin Q.-L."/>
            <person name="Zhang Y.-Z."/>
        </authorList>
    </citation>
    <scope>NUCLEOTIDE SEQUENCE</scope>
    <source>
        <strain evidence="1">DSM 8771</strain>
    </source>
</reference>
<protein>
    <submittedName>
        <fullName evidence="1">Uncharacterized protein</fullName>
    </submittedName>
</protein>
<sequence>MINCHHHKGHKVRLIPVKFIQITKNIAKKDKQAQVCSKDNEKRR</sequence>